<keyword evidence="3 6" id="KW-1133">Transmembrane helix</keyword>
<dbReference type="EMBL" id="KP293961">
    <property type="protein sequence ID" value="AKQ63015.1"/>
    <property type="molecule type" value="mRNA"/>
</dbReference>
<dbReference type="AlphaFoldDB" id="A0A0K0PUG1"/>
<dbReference type="PANTHER" id="PTHR46641:SF2">
    <property type="entry name" value="FMRFAMIDE RECEPTOR"/>
    <property type="match status" value="1"/>
</dbReference>
<comment type="subcellular location">
    <subcellularLocation>
        <location evidence="1">Membrane</location>
    </subcellularLocation>
</comment>
<evidence type="ECO:0000259" key="7">
    <source>
        <dbReference type="PROSITE" id="PS50262"/>
    </source>
</evidence>
<dbReference type="InterPro" id="IPR017452">
    <property type="entry name" value="GPCR_Rhodpsn_7TM"/>
</dbReference>
<evidence type="ECO:0000256" key="3">
    <source>
        <dbReference type="ARBA" id="ARBA00022989"/>
    </source>
</evidence>
<reference evidence="8" key="1">
    <citation type="journal article" date="2015" name="Cell Rep.">
        <title>Large-Scale Combinatorial Deorphanization of Platynereis Neuropeptide GPCRs.</title>
        <authorList>
            <person name="Bauknecht P.M."/>
            <person name="Jekely G."/>
        </authorList>
    </citation>
    <scope>NUCLEOTIDE SEQUENCE</scope>
</reference>
<feature type="region of interest" description="Disordered" evidence="5">
    <location>
        <begin position="373"/>
        <end position="395"/>
    </location>
</feature>
<evidence type="ECO:0000256" key="2">
    <source>
        <dbReference type="ARBA" id="ARBA00022692"/>
    </source>
</evidence>
<feature type="transmembrane region" description="Helical" evidence="6">
    <location>
        <begin position="76"/>
        <end position="95"/>
    </location>
</feature>
<dbReference type="InterPro" id="IPR052954">
    <property type="entry name" value="GPCR-Ligand_Int"/>
</dbReference>
<dbReference type="Pfam" id="PF10324">
    <property type="entry name" value="7TM_GPCR_Srw"/>
    <property type="match status" value="1"/>
</dbReference>
<sequence>MTSELPLSTMDPWQVTSFTDVYESTETAPEDGPNCEMYDFLVTVIITGGLCVFGWIGNTLSFLVMWPERKHSATSLTLLVLAVIDNLVLVFRFIMKVIPAFCRFQNMCPSVQQYVSVHVGVVGWGLNSMAQQATTWNAVIMTVIRYIYVCVPHRSKTLANVRTTQYACAANIFAAIIFNLPRMFERTVIYDEDGEAKSVFTQMAKKTSFSVGYKQVAFYLVFYVIPLTILIILTSRLIIALRKVAKKREEMTKKVQERQDITMTLVAVVIVFIVCQLFTPARRTIIYFVPQSQQKCPYPYHYFNELNSTAIVFNSAINFVLYCVFGKRFRKNLLNLLSCYRRVGISDTSINNSHQPAGETSTKRQELNVQQSSANALSSINGQKSSINGQNSSAT</sequence>
<dbReference type="PROSITE" id="PS50262">
    <property type="entry name" value="G_PROTEIN_RECEP_F1_2"/>
    <property type="match status" value="1"/>
</dbReference>
<dbReference type="InterPro" id="IPR019427">
    <property type="entry name" value="7TM_GPCR_serpentine_rcpt_Srw"/>
</dbReference>
<dbReference type="PANTHER" id="PTHR46641">
    <property type="entry name" value="FMRFAMIDE RECEPTOR-RELATED"/>
    <property type="match status" value="1"/>
</dbReference>
<evidence type="ECO:0000256" key="5">
    <source>
        <dbReference type="SAM" id="MobiDB-lite"/>
    </source>
</evidence>
<proteinExistence type="evidence at transcript level"/>
<accession>A0A0K0PUG1</accession>
<organism evidence="8">
    <name type="scientific">Platynereis dumerilii</name>
    <name type="common">Dumeril's clam worm</name>
    <dbReference type="NCBI Taxonomy" id="6359"/>
    <lineage>
        <taxon>Eukaryota</taxon>
        <taxon>Metazoa</taxon>
        <taxon>Spiralia</taxon>
        <taxon>Lophotrochozoa</taxon>
        <taxon>Annelida</taxon>
        <taxon>Polychaeta</taxon>
        <taxon>Errantia</taxon>
        <taxon>Phyllodocida</taxon>
        <taxon>Nereididae</taxon>
        <taxon>Platynereis</taxon>
    </lineage>
</organism>
<name>A0A0K0PUG1_PLADU</name>
<feature type="transmembrane region" description="Helical" evidence="6">
    <location>
        <begin position="216"/>
        <end position="239"/>
    </location>
</feature>
<protein>
    <submittedName>
        <fullName evidence="8">Orphan G-protein coupled receptor 7</fullName>
    </submittedName>
</protein>
<evidence type="ECO:0000256" key="6">
    <source>
        <dbReference type="SAM" id="Phobius"/>
    </source>
</evidence>
<feature type="transmembrane region" description="Helical" evidence="6">
    <location>
        <begin position="163"/>
        <end position="180"/>
    </location>
</feature>
<keyword evidence="2 6" id="KW-0812">Transmembrane</keyword>
<keyword evidence="4 6" id="KW-0472">Membrane</keyword>
<feature type="transmembrane region" description="Helical" evidence="6">
    <location>
        <begin position="260"/>
        <end position="279"/>
    </location>
</feature>
<dbReference type="Gene3D" id="1.20.1070.10">
    <property type="entry name" value="Rhodopsin 7-helix transmembrane proteins"/>
    <property type="match status" value="1"/>
</dbReference>
<feature type="transmembrane region" description="Helical" evidence="6">
    <location>
        <begin position="133"/>
        <end position="151"/>
    </location>
</feature>
<evidence type="ECO:0000256" key="4">
    <source>
        <dbReference type="ARBA" id="ARBA00023136"/>
    </source>
</evidence>
<dbReference type="SUPFAM" id="SSF81321">
    <property type="entry name" value="Family A G protein-coupled receptor-like"/>
    <property type="match status" value="1"/>
</dbReference>
<dbReference type="GO" id="GO:0008528">
    <property type="term" value="F:G protein-coupled peptide receptor activity"/>
    <property type="evidence" value="ECO:0007669"/>
    <property type="project" value="InterPro"/>
</dbReference>
<keyword evidence="8" id="KW-0675">Receptor</keyword>
<dbReference type="PRINTS" id="PR00237">
    <property type="entry name" value="GPCRRHODOPSN"/>
</dbReference>
<evidence type="ECO:0000256" key="1">
    <source>
        <dbReference type="ARBA" id="ARBA00004370"/>
    </source>
</evidence>
<evidence type="ECO:0000313" key="8">
    <source>
        <dbReference type="EMBL" id="AKQ63015.1"/>
    </source>
</evidence>
<feature type="transmembrane region" description="Helical" evidence="6">
    <location>
        <begin position="306"/>
        <end position="325"/>
    </location>
</feature>
<dbReference type="GO" id="GO:0016020">
    <property type="term" value="C:membrane"/>
    <property type="evidence" value="ECO:0007669"/>
    <property type="project" value="UniProtKB-SubCell"/>
</dbReference>
<dbReference type="InterPro" id="IPR000276">
    <property type="entry name" value="GPCR_Rhodpsn"/>
</dbReference>
<feature type="domain" description="G-protein coupled receptors family 1 profile" evidence="7">
    <location>
        <begin position="57"/>
        <end position="322"/>
    </location>
</feature>
<feature type="transmembrane region" description="Helical" evidence="6">
    <location>
        <begin position="40"/>
        <end position="64"/>
    </location>
</feature>
<dbReference type="CDD" id="cd14978">
    <property type="entry name" value="7tmA_FMRFamide_R-like"/>
    <property type="match status" value="1"/>
</dbReference>